<dbReference type="InterPro" id="IPR052350">
    <property type="entry name" value="Metallo-dep_Lactonases"/>
</dbReference>
<dbReference type="SUPFAM" id="SSF51556">
    <property type="entry name" value="Metallo-dependent hydrolases"/>
    <property type="match status" value="1"/>
</dbReference>
<dbReference type="Proteomes" id="UP000549394">
    <property type="component" value="Unassembled WGS sequence"/>
</dbReference>
<dbReference type="Gene3D" id="3.20.20.140">
    <property type="entry name" value="Metal-dependent hydrolases"/>
    <property type="match status" value="1"/>
</dbReference>
<accession>A0A7I8W611</accession>
<evidence type="ECO:0000256" key="1">
    <source>
        <dbReference type="ARBA" id="ARBA00038310"/>
    </source>
</evidence>
<dbReference type="InterPro" id="IPR032466">
    <property type="entry name" value="Metal_Hydrolase"/>
</dbReference>
<feature type="domain" description="Amidohydrolase-related" evidence="2">
    <location>
        <begin position="7"/>
        <end position="283"/>
    </location>
</feature>
<comment type="caution">
    <text evidence="3">The sequence shown here is derived from an EMBL/GenBank/DDBJ whole genome shotgun (WGS) entry which is preliminary data.</text>
</comment>
<dbReference type="AlphaFoldDB" id="A0A7I8W611"/>
<dbReference type="PANTHER" id="PTHR43569:SF2">
    <property type="entry name" value="AMIDOHYDROLASE-RELATED DOMAIN-CONTAINING PROTEIN"/>
    <property type="match status" value="1"/>
</dbReference>
<organism evidence="3 4">
    <name type="scientific">Dimorphilus gyrociliatus</name>
    <dbReference type="NCBI Taxonomy" id="2664684"/>
    <lineage>
        <taxon>Eukaryota</taxon>
        <taxon>Metazoa</taxon>
        <taxon>Spiralia</taxon>
        <taxon>Lophotrochozoa</taxon>
        <taxon>Annelida</taxon>
        <taxon>Polychaeta</taxon>
        <taxon>Polychaeta incertae sedis</taxon>
        <taxon>Dinophilidae</taxon>
        <taxon>Dimorphilus</taxon>
    </lineage>
</organism>
<gene>
    <name evidence="3" type="ORF">DGYR_LOCUS10831</name>
</gene>
<evidence type="ECO:0000313" key="4">
    <source>
        <dbReference type="Proteomes" id="UP000549394"/>
    </source>
</evidence>
<dbReference type="OrthoDB" id="2135488at2759"/>
<keyword evidence="4" id="KW-1185">Reference proteome</keyword>
<dbReference type="PANTHER" id="PTHR43569">
    <property type="entry name" value="AMIDOHYDROLASE"/>
    <property type="match status" value="1"/>
</dbReference>
<dbReference type="Pfam" id="PF04909">
    <property type="entry name" value="Amidohydro_2"/>
    <property type="match status" value="1"/>
</dbReference>
<name>A0A7I8W611_9ANNE</name>
<evidence type="ECO:0000259" key="2">
    <source>
        <dbReference type="Pfam" id="PF04909"/>
    </source>
</evidence>
<dbReference type="GO" id="GO:0016787">
    <property type="term" value="F:hydrolase activity"/>
    <property type="evidence" value="ECO:0007669"/>
    <property type="project" value="InterPro"/>
</dbReference>
<evidence type="ECO:0000313" key="3">
    <source>
        <dbReference type="EMBL" id="CAD5123115.1"/>
    </source>
</evidence>
<dbReference type="EMBL" id="CAJFCJ010000019">
    <property type="protein sequence ID" value="CAD5123115.1"/>
    <property type="molecule type" value="Genomic_DNA"/>
</dbReference>
<protein>
    <submittedName>
        <fullName evidence="3">DgyrCDS11489</fullName>
    </submittedName>
</protein>
<proteinExistence type="inferred from homology"/>
<dbReference type="InterPro" id="IPR006680">
    <property type="entry name" value="Amidohydro-rel"/>
</dbReference>
<sequence length="285" mass="33680">MSDFPEVDSHFHVWSVSEFEYDFLKVEECKILYRNISVEEYDDNRRKTPIKYSIFVQCLNKCIAETEIIIKEAERHTFIKGVVAGLDITNGNLRQEIERLRSQSKLLVGIRHILDDEEESWLTREDVHCGLKILEEENLTFDLLLRPNLIKYAQELPKKFPKLKMVVDHMAKPNIKDKEIEEWKSDIEKIGKYSNVYCKISGLVTEADWDNWKESDFEPYIKHILDTFGLERCMFGSDWPVCRLAKADYKDVYNLYKNILRKYLNDSEVTLIMGRNAIQFYGLSL</sequence>
<comment type="similarity">
    <text evidence="1">Belongs to the metallo-dependent hydrolases superfamily.</text>
</comment>
<reference evidence="3 4" key="1">
    <citation type="submission" date="2020-08" db="EMBL/GenBank/DDBJ databases">
        <authorList>
            <person name="Hejnol A."/>
        </authorList>
    </citation>
    <scope>NUCLEOTIDE SEQUENCE [LARGE SCALE GENOMIC DNA]</scope>
</reference>